<evidence type="ECO:0000313" key="1">
    <source>
        <dbReference type="EMBL" id="MBX15247.1"/>
    </source>
</evidence>
<protein>
    <submittedName>
        <fullName evidence="1">WW domain-binding protein 2-like</fullName>
    </submittedName>
</protein>
<sequence length="84" mass="9164">MDHADFFVAEAPVRFDLEFKGEAVLLEGSLVDGEFHGEIPTGVGPTALVDMGLLFLVRRGIAFDGNHRVNVHLGEEIDIFQVIG</sequence>
<organism evidence="1">
    <name type="scientific">Rhizophora mucronata</name>
    <name type="common">Asiatic mangrove</name>
    <dbReference type="NCBI Taxonomy" id="61149"/>
    <lineage>
        <taxon>Eukaryota</taxon>
        <taxon>Viridiplantae</taxon>
        <taxon>Streptophyta</taxon>
        <taxon>Embryophyta</taxon>
        <taxon>Tracheophyta</taxon>
        <taxon>Spermatophyta</taxon>
        <taxon>Magnoliopsida</taxon>
        <taxon>eudicotyledons</taxon>
        <taxon>Gunneridae</taxon>
        <taxon>Pentapetalae</taxon>
        <taxon>rosids</taxon>
        <taxon>fabids</taxon>
        <taxon>Malpighiales</taxon>
        <taxon>Rhizophoraceae</taxon>
        <taxon>Rhizophora</taxon>
    </lineage>
</organism>
<dbReference type="AlphaFoldDB" id="A0A2P2LB86"/>
<name>A0A2P2LB86_RHIMU</name>
<proteinExistence type="predicted"/>
<reference evidence="1" key="1">
    <citation type="submission" date="2018-02" db="EMBL/GenBank/DDBJ databases">
        <title>Rhizophora mucronata_Transcriptome.</title>
        <authorList>
            <person name="Meera S.P."/>
            <person name="Sreeshan A."/>
            <person name="Augustine A."/>
        </authorList>
    </citation>
    <scope>NUCLEOTIDE SEQUENCE</scope>
    <source>
        <tissue evidence="1">Leaf</tissue>
    </source>
</reference>
<accession>A0A2P2LB86</accession>
<dbReference type="EMBL" id="GGEC01034763">
    <property type="protein sequence ID" value="MBX15247.1"/>
    <property type="molecule type" value="Transcribed_RNA"/>
</dbReference>